<dbReference type="SUPFAM" id="SSF81324">
    <property type="entry name" value="Voltage-gated potassium channels"/>
    <property type="match status" value="1"/>
</dbReference>
<dbReference type="Gene3D" id="1.10.287.70">
    <property type="match status" value="1"/>
</dbReference>
<organism evidence="3 4">
    <name type="scientific">Reichenbachiella agarivorans</name>
    <dbReference type="NCBI Taxonomy" id="2979464"/>
    <lineage>
        <taxon>Bacteria</taxon>
        <taxon>Pseudomonadati</taxon>
        <taxon>Bacteroidota</taxon>
        <taxon>Cytophagia</taxon>
        <taxon>Cytophagales</taxon>
        <taxon>Reichenbachiellaceae</taxon>
        <taxon>Reichenbachiella</taxon>
    </lineage>
</organism>
<sequence>MNFFKKHKERFFIKYRYIILFVVMMGKLFFPSILNSNFGDGIISPILDVMLFAASMLIVQKLKKAVIAIGVIGGIGLLINIFGGETEVVGLLIFSLFIAIVTYELFSDLIGKKSIEFNEIMGAMDGYVLIGYIGSLMMLLIHVLYPEAFLNVGDDEKSIQDLVYFSYVTMLTIGYGDIVPVSPAARSMVVVLGLIGQFYLVVVIATFVGKFLMGEQRKED</sequence>
<accession>A0ABY6CNM5</accession>
<name>A0ABY6CNM5_9BACT</name>
<evidence type="ECO:0000313" key="4">
    <source>
        <dbReference type="Proteomes" id="UP001065174"/>
    </source>
</evidence>
<proteinExistence type="predicted"/>
<dbReference type="Proteomes" id="UP001065174">
    <property type="component" value="Chromosome"/>
</dbReference>
<feature type="transmembrane region" description="Helical" evidence="1">
    <location>
        <begin position="127"/>
        <end position="145"/>
    </location>
</feature>
<dbReference type="EMBL" id="CP106679">
    <property type="protein sequence ID" value="UXP32126.1"/>
    <property type="molecule type" value="Genomic_DNA"/>
</dbReference>
<keyword evidence="1" id="KW-0812">Transmembrane</keyword>
<dbReference type="RefSeq" id="WP_262309562.1">
    <property type="nucleotide sequence ID" value="NZ_CP106679.1"/>
</dbReference>
<keyword evidence="3" id="KW-0407">Ion channel</keyword>
<keyword evidence="1" id="KW-0472">Membrane</keyword>
<feature type="transmembrane region" description="Helical" evidence="1">
    <location>
        <begin position="12"/>
        <end position="30"/>
    </location>
</feature>
<keyword evidence="3" id="KW-0406">Ion transport</keyword>
<evidence type="ECO:0000313" key="3">
    <source>
        <dbReference type="EMBL" id="UXP32126.1"/>
    </source>
</evidence>
<reference evidence="3" key="1">
    <citation type="submission" date="2022-09" db="EMBL/GenBank/DDBJ databases">
        <title>Comparative genomics and taxonomic characterization of three novel marine species of genus Reichenbachiella exhibiting antioxidant and polysaccharide degradation activities.</title>
        <authorList>
            <person name="Muhammad N."/>
            <person name="Lee Y.-J."/>
            <person name="Ko J."/>
            <person name="Kim S.-G."/>
        </authorList>
    </citation>
    <scope>NUCLEOTIDE SEQUENCE</scope>
    <source>
        <strain evidence="3">BKB1-1</strain>
    </source>
</reference>
<dbReference type="GO" id="GO:0034220">
    <property type="term" value="P:monoatomic ion transmembrane transport"/>
    <property type="evidence" value="ECO:0007669"/>
    <property type="project" value="UniProtKB-KW"/>
</dbReference>
<keyword evidence="4" id="KW-1185">Reference proteome</keyword>
<feature type="domain" description="Potassium channel" evidence="2">
    <location>
        <begin position="155"/>
        <end position="208"/>
    </location>
</feature>
<keyword evidence="3" id="KW-0813">Transport</keyword>
<dbReference type="Pfam" id="PF07885">
    <property type="entry name" value="Ion_trans_2"/>
    <property type="match status" value="1"/>
</dbReference>
<evidence type="ECO:0000256" key="1">
    <source>
        <dbReference type="SAM" id="Phobius"/>
    </source>
</evidence>
<feature type="transmembrane region" description="Helical" evidence="1">
    <location>
        <begin position="188"/>
        <end position="208"/>
    </location>
</feature>
<evidence type="ECO:0000259" key="2">
    <source>
        <dbReference type="Pfam" id="PF07885"/>
    </source>
</evidence>
<feature type="transmembrane region" description="Helical" evidence="1">
    <location>
        <begin position="88"/>
        <end position="106"/>
    </location>
</feature>
<gene>
    <name evidence="3" type="ORF">N6H18_17425</name>
</gene>
<feature type="transmembrane region" description="Helical" evidence="1">
    <location>
        <begin position="66"/>
        <end position="82"/>
    </location>
</feature>
<protein>
    <submittedName>
        <fullName evidence="3">Potassium channel family protein</fullName>
    </submittedName>
</protein>
<dbReference type="InterPro" id="IPR013099">
    <property type="entry name" value="K_chnl_dom"/>
</dbReference>
<keyword evidence="1" id="KW-1133">Transmembrane helix</keyword>